<feature type="compositionally biased region" description="Low complexity" evidence="4">
    <location>
        <begin position="2110"/>
        <end position="2142"/>
    </location>
</feature>
<feature type="compositionally biased region" description="Low complexity" evidence="4">
    <location>
        <begin position="1232"/>
        <end position="1256"/>
    </location>
</feature>
<evidence type="ECO:0000313" key="7">
    <source>
        <dbReference type="Proteomes" id="UP000054538"/>
    </source>
</evidence>
<dbReference type="FunFam" id="3.40.50.300:FF:000216">
    <property type="entry name" value="Type VII secretion ATPase EccA"/>
    <property type="match status" value="3"/>
</dbReference>
<dbReference type="CDD" id="cd17936">
    <property type="entry name" value="EEXXEc_NFX1"/>
    <property type="match status" value="1"/>
</dbReference>
<feature type="region of interest" description="Disordered" evidence="4">
    <location>
        <begin position="1190"/>
        <end position="1215"/>
    </location>
</feature>
<dbReference type="InterPro" id="IPR041679">
    <property type="entry name" value="DNA2/NAM7-like_C"/>
</dbReference>
<dbReference type="PANTHER" id="PTHR43392">
    <property type="entry name" value="AAA-TYPE ATPASE FAMILY PROTEIN / ANKYRIN REPEAT FAMILY PROTEIN"/>
    <property type="match status" value="1"/>
</dbReference>
<reference evidence="6 7" key="1">
    <citation type="submission" date="2014-04" db="EMBL/GenBank/DDBJ databases">
        <authorList>
            <consortium name="DOE Joint Genome Institute"/>
            <person name="Kuo A."/>
            <person name="Kohler A."/>
            <person name="Jargeat P."/>
            <person name="Nagy L.G."/>
            <person name="Floudas D."/>
            <person name="Copeland A."/>
            <person name="Barry K.W."/>
            <person name="Cichocki N."/>
            <person name="Veneault-Fourrey C."/>
            <person name="LaButti K."/>
            <person name="Lindquist E.A."/>
            <person name="Lipzen A."/>
            <person name="Lundell T."/>
            <person name="Morin E."/>
            <person name="Murat C."/>
            <person name="Sun H."/>
            <person name="Tunlid A."/>
            <person name="Henrissat B."/>
            <person name="Grigoriev I.V."/>
            <person name="Hibbett D.S."/>
            <person name="Martin F."/>
            <person name="Nordberg H.P."/>
            <person name="Cantor M.N."/>
            <person name="Hua S.X."/>
        </authorList>
    </citation>
    <scope>NUCLEOTIDE SEQUENCE [LARGE SCALE GENOMIC DNA]</scope>
    <source>
        <strain evidence="6 7">Ve08.2h10</strain>
    </source>
</reference>
<dbReference type="Pfam" id="PF00004">
    <property type="entry name" value="AAA"/>
    <property type="match status" value="3"/>
</dbReference>
<organism evidence="6 7">
    <name type="scientific">Paxillus rubicundulus Ve08.2h10</name>
    <dbReference type="NCBI Taxonomy" id="930991"/>
    <lineage>
        <taxon>Eukaryota</taxon>
        <taxon>Fungi</taxon>
        <taxon>Dikarya</taxon>
        <taxon>Basidiomycota</taxon>
        <taxon>Agaricomycotina</taxon>
        <taxon>Agaricomycetes</taxon>
        <taxon>Agaricomycetidae</taxon>
        <taxon>Boletales</taxon>
        <taxon>Paxilineae</taxon>
        <taxon>Paxillaceae</taxon>
        <taxon>Paxillus</taxon>
    </lineage>
</organism>
<dbReference type="FunFam" id="1.10.8.60:FF:000160">
    <property type="entry name" value="WGS project CABT00000000 data, contig 2.55"/>
    <property type="match status" value="1"/>
</dbReference>
<dbReference type="GO" id="GO:0004386">
    <property type="term" value="F:helicase activity"/>
    <property type="evidence" value="ECO:0007669"/>
    <property type="project" value="InterPro"/>
</dbReference>
<dbReference type="InterPro" id="IPR027417">
    <property type="entry name" value="P-loop_NTPase"/>
</dbReference>
<protein>
    <recommendedName>
        <fullName evidence="5">AAA+ ATPase domain-containing protein</fullName>
    </recommendedName>
</protein>
<feature type="region of interest" description="Disordered" evidence="4">
    <location>
        <begin position="2204"/>
        <end position="2224"/>
    </location>
</feature>
<dbReference type="InterPro" id="IPR003593">
    <property type="entry name" value="AAA+_ATPase"/>
</dbReference>
<feature type="compositionally biased region" description="Polar residues" evidence="4">
    <location>
        <begin position="2165"/>
        <end position="2179"/>
    </location>
</feature>
<reference evidence="7" key="2">
    <citation type="submission" date="2015-01" db="EMBL/GenBank/DDBJ databases">
        <title>Evolutionary Origins and Diversification of the Mycorrhizal Mutualists.</title>
        <authorList>
            <consortium name="DOE Joint Genome Institute"/>
            <consortium name="Mycorrhizal Genomics Consortium"/>
            <person name="Kohler A."/>
            <person name="Kuo A."/>
            <person name="Nagy L.G."/>
            <person name="Floudas D."/>
            <person name="Copeland A."/>
            <person name="Barry K.W."/>
            <person name="Cichocki N."/>
            <person name="Veneault-Fourrey C."/>
            <person name="LaButti K."/>
            <person name="Lindquist E.A."/>
            <person name="Lipzen A."/>
            <person name="Lundell T."/>
            <person name="Morin E."/>
            <person name="Murat C."/>
            <person name="Riley R."/>
            <person name="Ohm R."/>
            <person name="Sun H."/>
            <person name="Tunlid A."/>
            <person name="Henrissat B."/>
            <person name="Grigoriev I.V."/>
            <person name="Hibbett D.S."/>
            <person name="Martin F."/>
        </authorList>
    </citation>
    <scope>NUCLEOTIDE SEQUENCE [LARGE SCALE GENOMIC DNA]</scope>
    <source>
        <strain evidence="7">Ve08.2h10</strain>
    </source>
</reference>
<dbReference type="InterPro" id="IPR041627">
    <property type="entry name" value="AAA_lid_6"/>
</dbReference>
<dbReference type="Gene3D" id="1.10.8.60">
    <property type="match status" value="2"/>
</dbReference>
<dbReference type="SMART" id="SM00382">
    <property type="entry name" value="AAA"/>
    <property type="match status" value="4"/>
</dbReference>
<accession>A0A0D0DMP4</accession>
<keyword evidence="7" id="KW-1185">Reference proteome</keyword>
<dbReference type="InterPro" id="IPR003959">
    <property type="entry name" value="ATPase_AAA_core"/>
</dbReference>
<feature type="compositionally biased region" description="Basic and acidic residues" evidence="4">
    <location>
        <begin position="869"/>
        <end position="882"/>
    </location>
</feature>
<dbReference type="FunFam" id="3.40.50.300:FF:001660">
    <property type="entry name" value="NF-X1 finger and helicase protein, putative"/>
    <property type="match status" value="1"/>
</dbReference>
<dbReference type="GO" id="GO:0005524">
    <property type="term" value="F:ATP binding"/>
    <property type="evidence" value="ECO:0007669"/>
    <property type="project" value="UniProtKB-KW"/>
</dbReference>
<feature type="domain" description="AAA+ ATPase" evidence="5">
    <location>
        <begin position="479"/>
        <end position="789"/>
    </location>
</feature>
<dbReference type="CDD" id="cd06008">
    <property type="entry name" value="NF-X1-zinc-finger"/>
    <property type="match status" value="1"/>
</dbReference>
<dbReference type="InParanoid" id="A0A0D0DMP4"/>
<feature type="domain" description="AAA+ ATPase" evidence="5">
    <location>
        <begin position="1871"/>
        <end position="2008"/>
    </location>
</feature>
<keyword evidence="2" id="KW-0547">Nucleotide-binding</keyword>
<feature type="region of interest" description="Disordered" evidence="4">
    <location>
        <begin position="2101"/>
        <end position="2189"/>
    </location>
</feature>
<dbReference type="GO" id="GO:0016887">
    <property type="term" value="F:ATP hydrolysis activity"/>
    <property type="evidence" value="ECO:0007669"/>
    <property type="project" value="InterPro"/>
</dbReference>
<dbReference type="InterPro" id="IPR047187">
    <property type="entry name" value="SF1_C_Upf1"/>
</dbReference>
<evidence type="ECO:0000256" key="4">
    <source>
        <dbReference type="SAM" id="MobiDB-lite"/>
    </source>
</evidence>
<dbReference type="STRING" id="930991.A0A0D0DMP4"/>
<dbReference type="Gene3D" id="3.40.50.300">
    <property type="entry name" value="P-loop containing nucleotide triphosphate hydrolases"/>
    <property type="match status" value="6"/>
</dbReference>
<dbReference type="PRINTS" id="PR00819">
    <property type="entry name" value="CBXCFQXSUPER"/>
</dbReference>
<comment type="similarity">
    <text evidence="1">Belongs to the CbxX/CfxQ family.</text>
</comment>
<feature type="region of interest" description="Disordered" evidence="4">
    <location>
        <begin position="869"/>
        <end position="888"/>
    </location>
</feature>
<evidence type="ECO:0000313" key="6">
    <source>
        <dbReference type="EMBL" id="KIK92928.1"/>
    </source>
</evidence>
<feature type="region of interest" description="Disordered" evidence="4">
    <location>
        <begin position="1232"/>
        <end position="1273"/>
    </location>
</feature>
<dbReference type="InterPro" id="IPR050773">
    <property type="entry name" value="CbxX/CfxQ_RuBisCO_ESX"/>
</dbReference>
<feature type="compositionally biased region" description="Basic and acidic residues" evidence="4">
    <location>
        <begin position="1195"/>
        <end position="1215"/>
    </location>
</feature>
<dbReference type="PANTHER" id="PTHR43392:SF2">
    <property type="entry name" value="AAA-TYPE ATPASE FAMILY PROTEIN _ ANKYRIN REPEAT FAMILY PROTEIN"/>
    <property type="match status" value="1"/>
</dbReference>
<dbReference type="OrthoDB" id="2423195at2759"/>
<feature type="domain" description="AAA+ ATPase" evidence="5">
    <location>
        <begin position="1599"/>
        <end position="1711"/>
    </location>
</feature>
<dbReference type="HOGENOM" id="CLU_001133_0_0_1"/>
<name>A0A0D0DMP4_9AGAM</name>
<evidence type="ECO:0000256" key="1">
    <source>
        <dbReference type="ARBA" id="ARBA00010378"/>
    </source>
</evidence>
<sequence length="2336" mass="259562">MNRGQLRVNQLNKRFQDVLHGRVTVQPTNARLFLESICAQEDPAKCVGNLVASPHGTSSVQNAMRFDLSPPFLNGPASDVLEYLLRAADLGGGVLDHILIEIVEPPFFWVALAREFEKGALLEKAQLVFAKLLDRLLTLTGRDTSGYRELASRPSVINILVASSVQEIREIAHHIKHILAAFASGATPSGPGGPGGRHDNDFTNFREIAILPTADEILSKQPPFIRPAAVLEDPKAADSRVADYLDNTFRMLREDMIYEMREELQIALGKKPGKHRGLHINGLSMIDVYTGSQEKGTRWGLMLVCHRNFSQLKGIKDHDDRKDYLMKDHAGSKILRHQSLACLIADGDVVCFATVVRVEDLLAEDPPVIVLQLEGEASTSKTLLRLSTTKNIQLLQIDTAIFAYEPVLKALRNMQLVPLSDEILFWEEGDDLQGPTIEANEVTRALWMDPSTDLKSMLGTTKSIQLDSSQADSLLAGLQQRVSLIQGPPGTGKSFIGALLAKALHDHTSQTILVVCYTNHALDQFLNDLINIGIVADSIVRIGGRASASVQHLTLQNQKRPAHTRSKAEWTLIDQTKSQSGFLEARLQDSFKTLMNAENTITFDNMLTHMEFDEPEFWEAFRVPLAPDGSQFVGKKGKPIKEDFLMWQWSKGWDAGMFKHAPNVQAAAQIWGMDLPSREALLAKWKGDIMKDLVADICTVGRDYNTAQDELTRKFGESTVAFLKGKRIIGCTTTGAAKYAEDLAAVGPDVLLVEEAGEILESHVLTALGSKTNQMILIGDHKQLRPKINNYQLTVEKEEGYDLNRSLFERLVLKDFPHQTLSTQHRMRPEISAFVRALTYPELVDHFTTLNRPDIRGVQSNVVFVDHSRPEDEETRITDRGDAGNTSSKQNTYEVEMVVKIVRYLKQQGYKSEDMVVLTPYLGQLCKLRDTLKNDAVLNDLDANDLQKAGLLAPVATQSNQQGIRLATIDNYQGEESNIVIASLTRSNPNNAIGFMSSPERLNVLLSRARDGLFLIGNSHTFLNSKKGGALWENFFSLLRKGQHVFEGFPIKCERHPARTLTIKEVAEFDDQSPDGGCTQPCGMLLQCQIHPCPKKCHPLRTAPNKPDIHLSTLCKHPFQEKCPIGVHTMSWKCHQGRPASCTLCDRQANRLEKQAILDIKAQERRDAAQHEHDMKMTELQAKLQYQQEAVNDTQVEKDREKELKQKEKEIEDEKQKLRDIEAAKKMAAKKLLAPESSASQGQAQAAASGVPQAAATPRPTFPSPARDKWENQKRVDGVQNDAIDKIMDMTGLEKVKDQILRIKGNIDTMNRQGIPINKERLNLVLLGNPGTGKTTVARLYAQFLESIKALPGNAFLETTGSKLSFEGVKGAQQMIDDALKVGGGAIFIDEAYQLVSEHDQSGRQVLDFLLAEMENQVGTLVFILAGYNKQMEKFFEHNPGLPSRVPYQLQFADYTDKELLTMLEDLVYKRYNGRMQVEDGINGLYARIAVKRLGRGRGRPGFGNARALQNMFAKIRERQAERVEQERRAGSQVDDFLLTKEDLIGPDPSQVLPNSAPWSKLQGLIGLESVKDSVRSFFALLETNYQRELEEKEPMQMSLNRVFLGSPGTGKTSVAKLYGQILADLGLLSNGEVIVKNPADFIGGHLGQSEQNTKAILQSTQGKVLVIDEAYMLYSKTTDPYKTSVIDTMVAEIQSVPGEDRCVLLLGYKEQMEEMFQNVNPGLARRFAIENAFNFEDFTEPQLMKILEYKLKDQDLSATDDAKRVAGELLGRMRNRPNFGNAGEVENLLGQAKARYQKRMASVPASQRKDVVFEPKDFDPDFNRGQNASANLVNMFADVVGCEEVVEKLGSYQKIAQVMKQKGLDMRKHIPSNFVFKGPPGTGKTTTARKLGQVYYDMGFLASAEVVECSATDLVGQYVGQTGPKTKGVFEKALGKVLFIDEAYRLSGGHFAKEAMDEIVGLMTHERYMNKLVIILAGYDHEMNALLGVNPGLSSRFAEEINFQNMSSENCLELLDKDLRKDDIIVAELANKTSSQHLEMRGIIEQMSALPSWGNGRDVKTLGKRMTQKAFANMASGGDSASLTGAEALSIMKVTLDEQQARQNVARTPSISSSFPPMASSNGPTPSPPSMSTSTSQSSKRAPPPPPPSSSPGPSSARPAPPKTSTQRQVAKSVTGPRSAQRDIGVSDAVWNQLQADIAAEMEEKRKAAEEQRKLQQDVNKVEKQAREARTRIAGFERARADANGDPEKLREAERKLEEARRREDQVKAFRERAIAALKKKQKEEAEKKRKEQEMQQKLAQMGVCPAGYRWIKQASGYRCAGGSHYLPSDQLGTV</sequence>
<feature type="compositionally biased region" description="Pro residues" evidence="4">
    <location>
        <begin position="2143"/>
        <end position="2152"/>
    </location>
</feature>
<dbReference type="SUPFAM" id="SSF52540">
    <property type="entry name" value="P-loop containing nucleoside triphosphate hydrolases"/>
    <property type="match status" value="4"/>
</dbReference>
<feature type="domain" description="AAA+ ATPase" evidence="5">
    <location>
        <begin position="1320"/>
        <end position="1456"/>
    </location>
</feature>
<dbReference type="Pfam" id="PF13086">
    <property type="entry name" value="AAA_11"/>
    <property type="match status" value="1"/>
</dbReference>
<proteinExistence type="inferred from homology"/>
<gene>
    <name evidence="6" type="ORF">PAXRUDRAFT_829509</name>
</gene>
<evidence type="ECO:0000256" key="3">
    <source>
        <dbReference type="ARBA" id="ARBA00022840"/>
    </source>
</evidence>
<evidence type="ECO:0000256" key="2">
    <source>
        <dbReference type="ARBA" id="ARBA00022741"/>
    </source>
</evidence>
<dbReference type="EMBL" id="KN825229">
    <property type="protein sequence ID" value="KIK92928.1"/>
    <property type="molecule type" value="Genomic_DNA"/>
</dbReference>
<dbReference type="InterPro" id="IPR000641">
    <property type="entry name" value="CbxX/CfxQ"/>
</dbReference>
<dbReference type="CDD" id="cd00009">
    <property type="entry name" value="AAA"/>
    <property type="match status" value="3"/>
</dbReference>
<dbReference type="Pfam" id="PF17866">
    <property type="entry name" value="AAA_lid_6"/>
    <property type="match status" value="2"/>
</dbReference>
<evidence type="ECO:0000259" key="5">
    <source>
        <dbReference type="SMART" id="SM00382"/>
    </source>
</evidence>
<dbReference type="Pfam" id="PF13087">
    <property type="entry name" value="AAA_12"/>
    <property type="match status" value="1"/>
</dbReference>
<dbReference type="CDD" id="cd18808">
    <property type="entry name" value="SF1_C_Upf1"/>
    <property type="match status" value="1"/>
</dbReference>
<dbReference type="Proteomes" id="UP000054538">
    <property type="component" value="Unassembled WGS sequence"/>
</dbReference>
<dbReference type="InterPro" id="IPR041677">
    <property type="entry name" value="DNA2/NAM7_AAA_11"/>
</dbReference>
<keyword evidence="3" id="KW-0067">ATP-binding</keyword>